<keyword evidence="1" id="KW-0732">Signal</keyword>
<dbReference type="AlphaFoldDB" id="A0A3M9MJJ1"/>
<reference evidence="2 3" key="1">
    <citation type="submission" date="2018-11" db="EMBL/GenBank/DDBJ databases">
        <title>Rufibacter latericius sp. nov., isolated from water in Baiyang Lake.</title>
        <authorList>
            <person name="Yang Y."/>
        </authorList>
    </citation>
    <scope>NUCLEOTIDE SEQUENCE [LARGE SCALE GENOMIC DNA]</scope>
    <source>
        <strain evidence="2 3">R-22-1c-1</strain>
    </source>
</reference>
<dbReference type="PROSITE" id="PS51257">
    <property type="entry name" value="PROKAR_LIPOPROTEIN"/>
    <property type="match status" value="1"/>
</dbReference>
<keyword evidence="3" id="KW-1185">Reference proteome</keyword>
<evidence type="ECO:0000313" key="3">
    <source>
        <dbReference type="Proteomes" id="UP000272117"/>
    </source>
</evidence>
<dbReference type="Proteomes" id="UP000272117">
    <property type="component" value="Unassembled WGS sequence"/>
</dbReference>
<dbReference type="OrthoDB" id="5292493at2"/>
<dbReference type="Gene3D" id="2.130.10.10">
    <property type="entry name" value="YVTN repeat-like/Quinoprotein amine dehydrogenase"/>
    <property type="match status" value="1"/>
</dbReference>
<proteinExistence type="predicted"/>
<dbReference type="SUPFAM" id="SSF75011">
    <property type="entry name" value="3-carboxy-cis,cis-mucoante lactonizing enzyme"/>
    <property type="match status" value="1"/>
</dbReference>
<feature type="signal peptide" evidence="1">
    <location>
        <begin position="1"/>
        <end position="19"/>
    </location>
</feature>
<sequence length="298" mass="32580">MKRIQILCLSLLLSLTTLACDNSKAHGFADEKPKKTKKKKTPEVASTAIHVQQKWEVPEILREVSGIAFLGGGRFACVQDEAGVIFIYNTATNSLEKQVTFGAAGDYEGIALVGSTAYVLRSDGHLFEVADWQSPVLKIKEHETALNEGHNVEGLTYDPQHNRLLLAIKGEETNGPEYKGVYAFDLGSKSLSAQPIFKLSLKDPLLPQGTAKTLSKTWQPSEIAVHPVTGDIYLTEASNPQLFILNSDGSIKQRHKLDDAAFYKPEGIAFSPSGELYISNEGKKTPANILRVNLAQTN</sequence>
<comment type="caution">
    <text evidence="2">The sequence shown here is derived from an EMBL/GenBank/DDBJ whole genome shotgun (WGS) entry which is preliminary data.</text>
</comment>
<evidence type="ECO:0008006" key="4">
    <source>
        <dbReference type="Google" id="ProtNLM"/>
    </source>
</evidence>
<dbReference type="InterPro" id="IPR015943">
    <property type="entry name" value="WD40/YVTN_repeat-like_dom_sf"/>
</dbReference>
<dbReference type="RefSeq" id="WP_123127347.1">
    <property type="nucleotide sequence ID" value="NZ_RJJD01000008.1"/>
</dbReference>
<organism evidence="2 3">
    <name type="scientific">Rufibacter latericius</name>
    <dbReference type="NCBI Taxonomy" id="2487040"/>
    <lineage>
        <taxon>Bacteria</taxon>
        <taxon>Pseudomonadati</taxon>
        <taxon>Bacteroidota</taxon>
        <taxon>Cytophagia</taxon>
        <taxon>Cytophagales</taxon>
        <taxon>Hymenobacteraceae</taxon>
        <taxon>Rufibacter</taxon>
    </lineage>
</organism>
<evidence type="ECO:0000313" key="2">
    <source>
        <dbReference type="EMBL" id="RNI25719.1"/>
    </source>
</evidence>
<name>A0A3M9MJJ1_9BACT</name>
<evidence type="ECO:0000256" key="1">
    <source>
        <dbReference type="SAM" id="SignalP"/>
    </source>
</evidence>
<feature type="chain" id="PRO_5018090463" description="SdiA-regulated family protein" evidence="1">
    <location>
        <begin position="20"/>
        <end position="298"/>
    </location>
</feature>
<accession>A0A3M9MJJ1</accession>
<dbReference type="EMBL" id="RJJD01000008">
    <property type="protein sequence ID" value="RNI25719.1"/>
    <property type="molecule type" value="Genomic_DNA"/>
</dbReference>
<gene>
    <name evidence="2" type="ORF">EFB08_12765</name>
</gene>
<protein>
    <recommendedName>
        <fullName evidence="4">SdiA-regulated family protein</fullName>
    </recommendedName>
</protein>